<sequence>MGLTAQLTGGLNHFGDTASVGRVIVAQAP</sequence>
<protein>
    <submittedName>
        <fullName evidence="1">Uncharacterized protein</fullName>
    </submittedName>
</protein>
<reference evidence="1" key="1">
    <citation type="submission" date="2018-05" db="EMBL/GenBank/DDBJ databases">
        <authorList>
            <person name="Lanie J.A."/>
            <person name="Ng W.-L."/>
            <person name="Kazmierczak K.M."/>
            <person name="Andrzejewski T.M."/>
            <person name="Davidsen T.M."/>
            <person name="Wayne K.J."/>
            <person name="Tettelin H."/>
            <person name="Glass J.I."/>
            <person name="Rusch D."/>
            <person name="Podicherti R."/>
            <person name="Tsui H.-C.T."/>
            <person name="Winkler M.E."/>
        </authorList>
    </citation>
    <scope>NUCLEOTIDE SEQUENCE</scope>
</reference>
<gene>
    <name evidence="1" type="ORF">METZ01_LOCUS186552</name>
</gene>
<dbReference type="EMBL" id="UINC01037747">
    <property type="protein sequence ID" value="SVB33698.1"/>
    <property type="molecule type" value="Genomic_DNA"/>
</dbReference>
<evidence type="ECO:0000313" key="1">
    <source>
        <dbReference type="EMBL" id="SVB33698.1"/>
    </source>
</evidence>
<feature type="non-terminal residue" evidence="1">
    <location>
        <position position="29"/>
    </location>
</feature>
<organism evidence="1">
    <name type="scientific">marine metagenome</name>
    <dbReference type="NCBI Taxonomy" id="408172"/>
    <lineage>
        <taxon>unclassified sequences</taxon>
        <taxon>metagenomes</taxon>
        <taxon>ecological metagenomes</taxon>
    </lineage>
</organism>
<proteinExistence type="predicted"/>
<dbReference type="AlphaFoldDB" id="A0A382D5I3"/>
<accession>A0A382D5I3</accession>
<name>A0A382D5I3_9ZZZZ</name>